<evidence type="ECO:0000313" key="3">
    <source>
        <dbReference type="Proteomes" id="UP001314262"/>
    </source>
</evidence>
<organism evidence="2 3">
    <name type="scientific">Fructobacillus tropaeoli</name>
    <dbReference type="NCBI Taxonomy" id="709323"/>
    <lineage>
        <taxon>Bacteria</taxon>
        <taxon>Bacillati</taxon>
        <taxon>Bacillota</taxon>
        <taxon>Bacilli</taxon>
        <taxon>Lactobacillales</taxon>
        <taxon>Lactobacillaceae</taxon>
        <taxon>Fructobacillus</taxon>
    </lineage>
</organism>
<keyword evidence="1" id="KW-1133">Transmembrane helix</keyword>
<dbReference type="Proteomes" id="UP001314262">
    <property type="component" value="Unassembled WGS sequence"/>
</dbReference>
<reference evidence="2 3" key="1">
    <citation type="submission" date="2023-10" db="EMBL/GenBank/DDBJ databases">
        <authorList>
            <person name="Botero Cardona J."/>
        </authorList>
    </citation>
    <scope>NUCLEOTIDE SEQUENCE [LARGE SCALE GENOMIC DNA]</scope>
    <source>
        <strain evidence="2 3">R-53137</strain>
    </source>
</reference>
<protein>
    <submittedName>
        <fullName evidence="2">Uncharacterized protein</fullName>
    </submittedName>
</protein>
<keyword evidence="1" id="KW-0472">Membrane</keyword>
<evidence type="ECO:0000313" key="2">
    <source>
        <dbReference type="EMBL" id="CAK1254443.1"/>
    </source>
</evidence>
<keyword evidence="1" id="KW-0812">Transmembrane</keyword>
<gene>
    <name evidence="2" type="ORF">R53137_KAKDMLNK_01566</name>
</gene>
<dbReference type="EMBL" id="CAUZLT010000008">
    <property type="protein sequence ID" value="CAK1254443.1"/>
    <property type="molecule type" value="Genomic_DNA"/>
</dbReference>
<feature type="transmembrane region" description="Helical" evidence="1">
    <location>
        <begin position="75"/>
        <end position="100"/>
    </location>
</feature>
<proteinExistence type="predicted"/>
<evidence type="ECO:0000256" key="1">
    <source>
        <dbReference type="SAM" id="Phobius"/>
    </source>
</evidence>
<accession>A0ABN9Z557</accession>
<keyword evidence="3" id="KW-1185">Reference proteome</keyword>
<sequence length="146" mass="17250">MCRQSPLTCYHSIFDNDTVFFRAKKISNIVKLFSDFNRTSKMILTIHFPFEQKQNLPKTSHPAKKILARNWQNEILTVGIFLMILTQTLFSFLAIFNACYKNNFDEMKRFSERINNQKQAKIILRITCQIVFSSDDLTVIWPTYLL</sequence>
<name>A0ABN9Z557_9LACO</name>
<comment type="caution">
    <text evidence="2">The sequence shown here is derived from an EMBL/GenBank/DDBJ whole genome shotgun (WGS) entry which is preliminary data.</text>
</comment>